<dbReference type="GO" id="GO:0016887">
    <property type="term" value="F:ATP hydrolysis activity"/>
    <property type="evidence" value="ECO:0007669"/>
    <property type="project" value="InterPro"/>
</dbReference>
<dbReference type="PANTHER" id="PTHR40396:SF1">
    <property type="entry name" value="ATPASE AAA-TYPE CORE DOMAIN-CONTAINING PROTEIN"/>
    <property type="match status" value="1"/>
</dbReference>
<organism evidence="2 3">
    <name type="scientific">Pleionea litopenaei</name>
    <dbReference type="NCBI Taxonomy" id="3070815"/>
    <lineage>
        <taxon>Bacteria</taxon>
        <taxon>Pseudomonadati</taxon>
        <taxon>Pseudomonadota</taxon>
        <taxon>Gammaproteobacteria</taxon>
        <taxon>Oceanospirillales</taxon>
        <taxon>Pleioneaceae</taxon>
        <taxon>Pleionea</taxon>
    </lineage>
</organism>
<keyword evidence="2" id="KW-0067">ATP-binding</keyword>
<evidence type="ECO:0000313" key="2">
    <source>
        <dbReference type="EMBL" id="WMS87908.1"/>
    </source>
</evidence>
<dbReference type="Proteomes" id="UP001239782">
    <property type="component" value="Chromosome"/>
</dbReference>
<dbReference type="AlphaFoldDB" id="A0AA51X774"/>
<dbReference type="Pfam" id="PF13304">
    <property type="entry name" value="AAA_21"/>
    <property type="match status" value="1"/>
</dbReference>
<dbReference type="EMBL" id="CP133548">
    <property type="protein sequence ID" value="WMS87908.1"/>
    <property type="molecule type" value="Genomic_DNA"/>
</dbReference>
<sequence length="441" mass="50673">MLVKFKVSNFLSFKNEAVLSLVPSREKQHIKHHIYSSANKSFTNLLRTGVIYGANASGKSNFIRAIEFAQKFVVRGSSPKRTIGNISFKLDNESTNLPTCFYFELQIKNKSYSYEFKILRDVVVFEELKEIKATVTQLIFRRVVNDEESSEFTFGKELKSLKKDEYQFINFLSEGTRNNQLFITESVERNSKHFQMIYDWFDDYVRVFTPRSISHGVEFRIGNDKDFSTFLKQTLSEFDPSVVEISTKFLDADSSDIPIRILDEINDEISEDGAVFISNPSTGNRSVVLKSDGVLKLLKICTQHLSVDGKNKVTFDLEEESDGTRRIIELAPLFYELMNTTNAVVAFVDELDRSLHPKLTKHLIELFLKKSTGDNSQLIVSTHDSDLLDQSILRRDEIWLIDKKNGLSELKSLSKEFSPRHDKDIRSEYLKGNYGAVPHFV</sequence>
<proteinExistence type="predicted"/>
<dbReference type="Gene3D" id="3.40.50.300">
    <property type="entry name" value="P-loop containing nucleotide triphosphate hydrolases"/>
    <property type="match status" value="2"/>
</dbReference>
<keyword evidence="2" id="KW-0547">Nucleotide-binding</keyword>
<accession>A0AA51X774</accession>
<dbReference type="RefSeq" id="WP_309203069.1">
    <property type="nucleotide sequence ID" value="NZ_CP133548.1"/>
</dbReference>
<dbReference type="KEGG" id="plei:Q9312_03060"/>
<keyword evidence="3" id="KW-1185">Reference proteome</keyword>
<name>A0AA51X774_9GAMM</name>
<dbReference type="InterPro" id="IPR027417">
    <property type="entry name" value="P-loop_NTPase"/>
</dbReference>
<dbReference type="InterPro" id="IPR003959">
    <property type="entry name" value="ATPase_AAA_core"/>
</dbReference>
<feature type="domain" description="ATPase AAA-type core" evidence="1">
    <location>
        <begin position="50"/>
        <end position="389"/>
    </location>
</feature>
<dbReference type="SUPFAM" id="SSF52540">
    <property type="entry name" value="P-loop containing nucleoside triphosphate hydrolases"/>
    <property type="match status" value="1"/>
</dbReference>
<gene>
    <name evidence="2" type="ORF">Q9312_03060</name>
</gene>
<protein>
    <submittedName>
        <fullName evidence="2">ATP-binding protein</fullName>
    </submittedName>
</protein>
<evidence type="ECO:0000259" key="1">
    <source>
        <dbReference type="Pfam" id="PF13304"/>
    </source>
</evidence>
<dbReference type="GO" id="GO:0005524">
    <property type="term" value="F:ATP binding"/>
    <property type="evidence" value="ECO:0007669"/>
    <property type="project" value="UniProtKB-KW"/>
</dbReference>
<evidence type="ECO:0000313" key="3">
    <source>
        <dbReference type="Proteomes" id="UP001239782"/>
    </source>
</evidence>
<dbReference type="PANTHER" id="PTHR40396">
    <property type="entry name" value="ATPASE-LIKE PROTEIN"/>
    <property type="match status" value="1"/>
</dbReference>
<reference evidence="2 3" key="1">
    <citation type="submission" date="2023-08" db="EMBL/GenBank/DDBJ databases">
        <title>Pleionea litopenaei sp. nov., isolated from stomach of juvenile Litopenaeus vannamei.</title>
        <authorList>
            <person name="Rho A.M."/>
            <person name="Hwang C.Y."/>
        </authorList>
    </citation>
    <scope>NUCLEOTIDE SEQUENCE [LARGE SCALE GENOMIC DNA]</scope>
    <source>
        <strain evidence="2 3">HL-JVS1</strain>
    </source>
</reference>